<reference evidence="6" key="1">
    <citation type="submission" date="2013-05" db="EMBL/GenBank/DDBJ databases">
        <authorList>
            <person name="Harkins D.M."/>
            <person name="Durkin A.S."/>
            <person name="Brinkac L.M."/>
            <person name="Haft D.H."/>
            <person name="Selengut J.D."/>
            <person name="Sanka R."/>
            <person name="DePew J."/>
            <person name="Purushe J."/>
            <person name="Hartskeerl R.A."/>
            <person name="Ahmed A."/>
            <person name="van der Linden H."/>
            <person name="Goris M.G.A."/>
            <person name="Vinetz J.M."/>
            <person name="Sutton G.G."/>
            <person name="Nierman W.C."/>
            <person name="Fouts D.E."/>
        </authorList>
    </citation>
    <scope>NUCLEOTIDE SEQUENCE [LARGE SCALE GENOMIC DNA]</scope>
    <source>
        <strain evidence="6">5399</strain>
    </source>
</reference>
<evidence type="ECO:0000256" key="2">
    <source>
        <dbReference type="ARBA" id="ARBA00010961"/>
    </source>
</evidence>
<dbReference type="Pfam" id="PF00872">
    <property type="entry name" value="Transposase_mut"/>
    <property type="match status" value="1"/>
</dbReference>
<dbReference type="GO" id="GO:0003677">
    <property type="term" value="F:DNA binding"/>
    <property type="evidence" value="ECO:0007669"/>
    <property type="project" value="UniProtKB-KW"/>
</dbReference>
<dbReference type="GO" id="GO:0004803">
    <property type="term" value="F:transposase activity"/>
    <property type="evidence" value="ECO:0007669"/>
    <property type="project" value="InterPro"/>
</dbReference>
<dbReference type="AlphaFoldDB" id="T0F0N0"/>
<comment type="similarity">
    <text evidence="2">Belongs to the transposase mutator family.</text>
</comment>
<keyword evidence="3" id="KW-0815">Transposition</keyword>
<evidence type="ECO:0000313" key="7">
    <source>
        <dbReference type="Proteomes" id="UP000015454"/>
    </source>
</evidence>
<accession>T0F0N0</accession>
<comment type="caution">
    <text evidence="6">The sequence shown here is derived from an EMBL/GenBank/DDBJ whole genome shotgun (WGS) entry which is preliminary data.</text>
</comment>
<evidence type="ECO:0000256" key="1">
    <source>
        <dbReference type="ARBA" id="ARBA00002190"/>
    </source>
</evidence>
<organism evidence="6 7">
    <name type="scientific">Leptospira broomii serovar Hurstbridge str. 5399</name>
    <dbReference type="NCBI Taxonomy" id="1049789"/>
    <lineage>
        <taxon>Bacteria</taxon>
        <taxon>Pseudomonadati</taxon>
        <taxon>Spirochaetota</taxon>
        <taxon>Spirochaetia</taxon>
        <taxon>Leptospirales</taxon>
        <taxon>Leptospiraceae</taxon>
        <taxon>Leptospira</taxon>
    </lineage>
</organism>
<keyword evidence="7" id="KW-1185">Reference proteome</keyword>
<comment type="function">
    <text evidence="1">Required for the transposition of the insertion element.</text>
</comment>
<protein>
    <submittedName>
        <fullName evidence="6">Transposase, mutator-like family protein</fullName>
    </submittedName>
</protein>
<proteinExistence type="inferred from homology"/>
<dbReference type="GO" id="GO:0006313">
    <property type="term" value="P:DNA transposition"/>
    <property type="evidence" value="ECO:0007669"/>
    <property type="project" value="InterPro"/>
</dbReference>
<evidence type="ECO:0000256" key="5">
    <source>
        <dbReference type="ARBA" id="ARBA00023172"/>
    </source>
</evidence>
<dbReference type="STRING" id="1049789.LEP1GSC050_2583"/>
<dbReference type="EMBL" id="AHMO02000008">
    <property type="protein sequence ID" value="EQA44710.1"/>
    <property type="molecule type" value="Genomic_DNA"/>
</dbReference>
<name>T0F0N0_9LEPT</name>
<keyword evidence="5" id="KW-0233">DNA recombination</keyword>
<gene>
    <name evidence="6" type="ORF">LEP1GSC050_2583</name>
</gene>
<evidence type="ECO:0000256" key="4">
    <source>
        <dbReference type="ARBA" id="ARBA00023125"/>
    </source>
</evidence>
<dbReference type="Proteomes" id="UP000015454">
    <property type="component" value="Unassembled WGS sequence"/>
</dbReference>
<evidence type="ECO:0000313" key="6">
    <source>
        <dbReference type="EMBL" id="EQA44710.1"/>
    </source>
</evidence>
<evidence type="ECO:0000256" key="3">
    <source>
        <dbReference type="ARBA" id="ARBA00022578"/>
    </source>
</evidence>
<sequence length="92" mass="10451">MNSVRGPIEETLNALLDEKADKLCQVSKYERNPDRVDTRAGSYNRNFETEAGKVKLQSGEAGFLGDRLKFLNLEQFRSSLRSSKDTNVQRVL</sequence>
<keyword evidence="4" id="KW-0238">DNA-binding</keyword>
<dbReference type="InterPro" id="IPR001207">
    <property type="entry name" value="Transposase_mutator"/>
</dbReference>